<protein>
    <submittedName>
        <fullName evidence="6">LrgB family protein</fullName>
    </submittedName>
</protein>
<dbReference type="RefSeq" id="WP_212230159.1">
    <property type="nucleotide sequence ID" value="NZ_JAGUCN010000022.1"/>
</dbReference>
<dbReference type="PANTHER" id="PTHR30249:SF0">
    <property type="entry name" value="PLASTIDAL GLYCOLATE_GLYCERATE TRANSLOCATOR 1, CHLOROPLASTIC"/>
    <property type="match status" value="1"/>
</dbReference>
<feature type="transmembrane region" description="Helical" evidence="5">
    <location>
        <begin position="94"/>
        <end position="117"/>
    </location>
</feature>
<evidence type="ECO:0000313" key="6">
    <source>
        <dbReference type="EMBL" id="MBS2213148.1"/>
    </source>
</evidence>
<dbReference type="Proteomes" id="UP000721861">
    <property type="component" value="Unassembled WGS sequence"/>
</dbReference>
<reference evidence="6 7" key="1">
    <citation type="journal article" date="2014" name="Int. J. Syst. Evol. Microbiol.">
        <title>Carboxylicivirga gen. nov. in the family Marinilabiliaceae with two novel species, Carboxylicivirga mesophila sp. nov. and Carboxylicivirga taeanensis sp. nov., and reclassification of Cytophaga fermentans as Saccharicrinis fermentans gen. nov., comb. nov.</title>
        <authorList>
            <person name="Yang S.H."/>
            <person name="Seo H.S."/>
            <person name="Woo J.H."/>
            <person name="Oh H.M."/>
            <person name="Jang H."/>
            <person name="Lee J.H."/>
            <person name="Kim S.J."/>
            <person name="Kwon K.K."/>
        </authorList>
    </citation>
    <scope>NUCLEOTIDE SEQUENCE [LARGE SCALE GENOMIC DNA]</scope>
    <source>
        <strain evidence="6 7">JCM 18290</strain>
    </source>
</reference>
<name>A0ABS5KDN8_9BACT</name>
<comment type="caution">
    <text evidence="6">The sequence shown here is derived from an EMBL/GenBank/DDBJ whole genome shotgun (WGS) entry which is preliminary data.</text>
</comment>
<keyword evidence="4 5" id="KW-0472">Membrane</keyword>
<evidence type="ECO:0000256" key="5">
    <source>
        <dbReference type="SAM" id="Phobius"/>
    </source>
</evidence>
<dbReference type="PANTHER" id="PTHR30249">
    <property type="entry name" value="PUTATIVE SEROTONIN TRANSPORTER"/>
    <property type="match status" value="1"/>
</dbReference>
<dbReference type="Pfam" id="PF04172">
    <property type="entry name" value="LrgB"/>
    <property type="match status" value="1"/>
</dbReference>
<sequence>MIEALSNNHLFGILLTVGLFYGGMALRNHFRKNWINPLLISVFVIVLLLKLAQIPYEQYMQGAGIIHDFLGPVTVVLALPLYRQRRLLVKYKLAIISGIVSGVLASLVSVLLLGRVFGLNNMLERSLLPHSITTPIGIAVSNDISGMEGITVVSIILTGLIGASVAGVFFRLLRITHPVARGLALGTSAHAIGTSKAIELGETEGAVSSLSIGVAAITTVVLVAVMQMAGWY</sequence>
<feature type="transmembrane region" description="Helical" evidence="5">
    <location>
        <begin position="150"/>
        <end position="173"/>
    </location>
</feature>
<evidence type="ECO:0000256" key="4">
    <source>
        <dbReference type="ARBA" id="ARBA00023136"/>
    </source>
</evidence>
<keyword evidence="2 5" id="KW-0812">Transmembrane</keyword>
<feature type="transmembrane region" description="Helical" evidence="5">
    <location>
        <begin position="6"/>
        <end position="26"/>
    </location>
</feature>
<dbReference type="InterPro" id="IPR007300">
    <property type="entry name" value="CidB/LrgB"/>
</dbReference>
<feature type="transmembrane region" description="Helical" evidence="5">
    <location>
        <begin position="38"/>
        <end position="56"/>
    </location>
</feature>
<accession>A0ABS5KDN8</accession>
<evidence type="ECO:0000256" key="1">
    <source>
        <dbReference type="ARBA" id="ARBA00004141"/>
    </source>
</evidence>
<dbReference type="EMBL" id="JAGUCN010000022">
    <property type="protein sequence ID" value="MBS2213148.1"/>
    <property type="molecule type" value="Genomic_DNA"/>
</dbReference>
<feature type="transmembrane region" description="Helical" evidence="5">
    <location>
        <begin position="62"/>
        <end position="82"/>
    </location>
</feature>
<keyword evidence="7" id="KW-1185">Reference proteome</keyword>
<evidence type="ECO:0000313" key="7">
    <source>
        <dbReference type="Proteomes" id="UP000721861"/>
    </source>
</evidence>
<keyword evidence="3 5" id="KW-1133">Transmembrane helix</keyword>
<comment type="subcellular location">
    <subcellularLocation>
        <location evidence="1">Membrane</location>
        <topology evidence="1">Multi-pass membrane protein</topology>
    </subcellularLocation>
</comment>
<organism evidence="6 7">
    <name type="scientific">Carboxylicivirga mesophila</name>
    <dbReference type="NCBI Taxonomy" id="1166478"/>
    <lineage>
        <taxon>Bacteria</taxon>
        <taxon>Pseudomonadati</taxon>
        <taxon>Bacteroidota</taxon>
        <taxon>Bacteroidia</taxon>
        <taxon>Marinilabiliales</taxon>
        <taxon>Marinilabiliaceae</taxon>
        <taxon>Carboxylicivirga</taxon>
    </lineage>
</organism>
<evidence type="ECO:0000256" key="2">
    <source>
        <dbReference type="ARBA" id="ARBA00022692"/>
    </source>
</evidence>
<feature type="transmembrane region" description="Helical" evidence="5">
    <location>
        <begin position="206"/>
        <end position="229"/>
    </location>
</feature>
<gene>
    <name evidence="6" type="ORF">KEM09_17155</name>
</gene>
<proteinExistence type="predicted"/>
<evidence type="ECO:0000256" key="3">
    <source>
        <dbReference type="ARBA" id="ARBA00022989"/>
    </source>
</evidence>